<dbReference type="EMBL" id="SLUN01000003">
    <property type="protein sequence ID" value="TCL75218.1"/>
    <property type="molecule type" value="Genomic_DNA"/>
</dbReference>
<evidence type="ECO:0000256" key="2">
    <source>
        <dbReference type="ARBA" id="ARBA00022679"/>
    </source>
</evidence>
<name>A0A4R1S7B4_HYDET</name>
<proteinExistence type="predicted"/>
<dbReference type="AlphaFoldDB" id="A0A4R1S7B4"/>
<dbReference type="Proteomes" id="UP000295008">
    <property type="component" value="Unassembled WGS sequence"/>
</dbReference>
<dbReference type="PANTHER" id="PTHR30160">
    <property type="entry name" value="TETRAACYLDISACCHARIDE 4'-KINASE-RELATED"/>
    <property type="match status" value="1"/>
</dbReference>
<dbReference type="InterPro" id="IPR051199">
    <property type="entry name" value="LPS_LOS_Heptosyltrfase"/>
</dbReference>
<protein>
    <submittedName>
        <fullName evidence="3">Heptosyltransferase-3</fullName>
    </submittedName>
</protein>
<sequence length="343" mass="38165">MRKLPTQYNKIVIFCLSPLGDTLFATPAIRALKENLPRARIVVIASPSASEVLQHNPYQISVLRCADQWQLLKAMNMIRRENYDLAISFTHFGSYFTKYCAASCRGDFFSIAGQTEQPVIQLCLDILRELGLKTGSDRTEFWFEDADRLKVDRFLESIGCLGARPLVAVHCGGHYFIRKRWPAEKFVELLLELRLSGVEVALIGGTEDVANSLAIQALVPGVINAAGALRLSQTAALMERCELFIGNDSGPLHLAAAVGVPTIGLYGPTDPAQFYPYHPTRHRYIYKALPCSPCYRFGGGLWQFVPKCSRPYCMEAISVAEVIDEMTGLLCQNRQSLLAKGQR</sequence>
<reference evidence="3 4" key="1">
    <citation type="submission" date="2019-03" db="EMBL/GenBank/DDBJ databases">
        <title>Genomic Encyclopedia of Type Strains, Phase IV (KMG-IV): sequencing the most valuable type-strain genomes for metagenomic binning, comparative biology and taxonomic classification.</title>
        <authorList>
            <person name="Goeker M."/>
        </authorList>
    </citation>
    <scope>NUCLEOTIDE SEQUENCE [LARGE SCALE GENOMIC DNA]</scope>
    <source>
        <strain evidence="3 4">LX-B</strain>
    </source>
</reference>
<dbReference type="SUPFAM" id="SSF53756">
    <property type="entry name" value="UDP-Glycosyltransferase/glycogen phosphorylase"/>
    <property type="match status" value="1"/>
</dbReference>
<keyword evidence="2 3" id="KW-0808">Transferase</keyword>
<accession>A0A4R1S7B4</accession>
<organism evidence="3 4">
    <name type="scientific">Hydrogenispora ethanolica</name>
    <dbReference type="NCBI Taxonomy" id="1082276"/>
    <lineage>
        <taxon>Bacteria</taxon>
        <taxon>Bacillati</taxon>
        <taxon>Bacillota</taxon>
        <taxon>Hydrogenispora</taxon>
    </lineage>
</organism>
<dbReference type="Pfam" id="PF01075">
    <property type="entry name" value="Glyco_transf_9"/>
    <property type="match status" value="1"/>
</dbReference>
<evidence type="ECO:0000313" key="3">
    <source>
        <dbReference type="EMBL" id="TCL75218.1"/>
    </source>
</evidence>
<dbReference type="GO" id="GO:0005829">
    <property type="term" value="C:cytosol"/>
    <property type="evidence" value="ECO:0007669"/>
    <property type="project" value="TreeGrafter"/>
</dbReference>
<keyword evidence="4" id="KW-1185">Reference proteome</keyword>
<dbReference type="GO" id="GO:0008713">
    <property type="term" value="F:ADP-heptose-lipopolysaccharide heptosyltransferase activity"/>
    <property type="evidence" value="ECO:0007669"/>
    <property type="project" value="TreeGrafter"/>
</dbReference>
<dbReference type="Gene3D" id="3.40.50.2000">
    <property type="entry name" value="Glycogen Phosphorylase B"/>
    <property type="match status" value="2"/>
</dbReference>
<dbReference type="InterPro" id="IPR002201">
    <property type="entry name" value="Glyco_trans_9"/>
</dbReference>
<comment type="caution">
    <text evidence="3">The sequence shown here is derived from an EMBL/GenBank/DDBJ whole genome shotgun (WGS) entry which is preliminary data.</text>
</comment>
<gene>
    <name evidence="3" type="ORF">EDC14_1003150</name>
</gene>
<dbReference type="GO" id="GO:0009244">
    <property type="term" value="P:lipopolysaccharide core region biosynthetic process"/>
    <property type="evidence" value="ECO:0007669"/>
    <property type="project" value="TreeGrafter"/>
</dbReference>
<keyword evidence="1" id="KW-0328">Glycosyltransferase</keyword>
<evidence type="ECO:0000256" key="1">
    <source>
        <dbReference type="ARBA" id="ARBA00022676"/>
    </source>
</evidence>
<dbReference type="CDD" id="cd03789">
    <property type="entry name" value="GT9_LPS_heptosyltransferase"/>
    <property type="match status" value="1"/>
</dbReference>
<evidence type="ECO:0000313" key="4">
    <source>
        <dbReference type="Proteomes" id="UP000295008"/>
    </source>
</evidence>